<keyword evidence="2" id="KW-0813">Transport</keyword>
<keyword evidence="5 6" id="KW-0472">Membrane</keyword>
<evidence type="ECO:0000313" key="8">
    <source>
        <dbReference type="EMBL" id="KAK6954051.1"/>
    </source>
</evidence>
<organism evidence="8 9">
    <name type="scientific">Daldinia eschscholtzii</name>
    <dbReference type="NCBI Taxonomy" id="292717"/>
    <lineage>
        <taxon>Eukaryota</taxon>
        <taxon>Fungi</taxon>
        <taxon>Dikarya</taxon>
        <taxon>Ascomycota</taxon>
        <taxon>Pezizomycotina</taxon>
        <taxon>Sordariomycetes</taxon>
        <taxon>Xylariomycetidae</taxon>
        <taxon>Xylariales</taxon>
        <taxon>Hypoxylaceae</taxon>
        <taxon>Daldinia</taxon>
    </lineage>
</organism>
<dbReference type="PANTHER" id="PTHR43495:SF5">
    <property type="entry name" value="GAMMA-AMINOBUTYRIC ACID PERMEASE"/>
    <property type="match status" value="1"/>
</dbReference>
<name>A0AAX6MPD8_9PEZI</name>
<dbReference type="GO" id="GO:0016020">
    <property type="term" value="C:membrane"/>
    <property type="evidence" value="ECO:0007669"/>
    <property type="project" value="UniProtKB-SubCell"/>
</dbReference>
<sequence>MAEATRGRSHPVYDSSENLELSLGYGSGSNVRTISIPSNNETRHLDRHTYEIETLSPIRANTKKGRATHRKLLPIHVFMITVNATLGTGLYWRGGQILELGGFLAVIISFLTLGILSWLVTQCITELLCIWPVPGAMSVFVREFVDFELGIAVGIAYWFAKHDALPHSRLLTYGRFTYSVSFAALIASAAAEVHYWTKDVQVGIDAGVLYLLVPIILIILNCFGIQIYGWLEVATGVIKLLFLAVITISTLVFATWSRDGEKHSWTQPTTFDSTAAKSWFPALCICLSTATFAYVGVETPAAAALEARPTRASAQRRNQASNIGETIRFASKWTSAFACVAYTLSGIFVSLSVDPTDCRLPRVGWLNYHRCNTVQSAFVLVAENRGTTNIANVFNAFLVFTALSCANTNLYIASRTLFGLTNQIDGGPDEPWYLNILAWLGRTNNYRVPIRAMTVSAFAFIWVPFLQLYQPSTTSGKDGGSQKDGAIGGIDTRPFRNGLRWSTGRMGLRMLGIHSILQLVSHKCTPKESQRSLTYYFTSISKHHHELVERKVPRVQRFSDKDDNDYPYISNGQPVTAYIGLAGCLLVLLVLDGASLWNGFYVEPFLSSYLLVSPTYGPQD</sequence>
<dbReference type="EMBL" id="JBANMG010000004">
    <property type="protein sequence ID" value="KAK6954051.1"/>
    <property type="molecule type" value="Genomic_DNA"/>
</dbReference>
<feature type="transmembrane region" description="Helical" evidence="6">
    <location>
        <begin position="333"/>
        <end position="353"/>
    </location>
</feature>
<keyword evidence="9" id="KW-1185">Reference proteome</keyword>
<accession>A0AAX6MPD8</accession>
<protein>
    <recommendedName>
        <fullName evidence="7">Amino acid permease/ SLC12A domain-containing protein</fullName>
    </recommendedName>
</protein>
<keyword evidence="4 6" id="KW-1133">Transmembrane helix</keyword>
<dbReference type="PANTHER" id="PTHR43495">
    <property type="entry name" value="GABA PERMEASE"/>
    <property type="match status" value="1"/>
</dbReference>
<keyword evidence="3 6" id="KW-0812">Transmembrane</keyword>
<dbReference type="AlphaFoldDB" id="A0AAX6MPD8"/>
<feature type="transmembrane region" description="Helical" evidence="6">
    <location>
        <begin position="575"/>
        <end position="597"/>
    </location>
</feature>
<reference evidence="8 9" key="1">
    <citation type="journal article" date="2024" name="Front Chem Biol">
        <title>Unveiling the potential of Daldinia eschscholtzii MFLUCC 19-0629 through bioactivity and bioinformatics studies for enhanced sustainable agriculture production.</title>
        <authorList>
            <person name="Brooks S."/>
            <person name="Weaver J.A."/>
            <person name="Klomchit A."/>
            <person name="Alharthi S.A."/>
            <person name="Onlamun T."/>
            <person name="Nurani R."/>
            <person name="Vong T.K."/>
            <person name="Alberti F."/>
            <person name="Greco C."/>
        </authorList>
    </citation>
    <scope>NUCLEOTIDE SEQUENCE [LARGE SCALE GENOMIC DNA]</scope>
    <source>
        <strain evidence="8">MFLUCC 19-0629</strain>
    </source>
</reference>
<evidence type="ECO:0000313" key="9">
    <source>
        <dbReference type="Proteomes" id="UP001369815"/>
    </source>
</evidence>
<feature type="transmembrane region" description="Helical" evidence="6">
    <location>
        <begin position="208"/>
        <end position="231"/>
    </location>
</feature>
<feature type="transmembrane region" description="Helical" evidence="6">
    <location>
        <begin position="140"/>
        <end position="160"/>
    </location>
</feature>
<dbReference type="InterPro" id="IPR004841">
    <property type="entry name" value="AA-permease/SLC12A_dom"/>
</dbReference>
<evidence type="ECO:0000259" key="7">
    <source>
        <dbReference type="Pfam" id="PF00324"/>
    </source>
</evidence>
<feature type="transmembrane region" description="Helical" evidence="6">
    <location>
        <begin position="100"/>
        <end position="120"/>
    </location>
</feature>
<feature type="transmembrane region" description="Helical" evidence="6">
    <location>
        <begin position="450"/>
        <end position="469"/>
    </location>
</feature>
<dbReference type="Gene3D" id="1.20.1740.10">
    <property type="entry name" value="Amino acid/polyamine transporter I"/>
    <property type="match status" value="1"/>
</dbReference>
<dbReference type="GO" id="GO:0055085">
    <property type="term" value="P:transmembrane transport"/>
    <property type="evidence" value="ECO:0007669"/>
    <property type="project" value="InterPro"/>
</dbReference>
<evidence type="ECO:0000256" key="5">
    <source>
        <dbReference type="ARBA" id="ARBA00023136"/>
    </source>
</evidence>
<feature type="transmembrane region" description="Helical" evidence="6">
    <location>
        <begin position="176"/>
        <end position="196"/>
    </location>
</feature>
<dbReference type="Proteomes" id="UP001369815">
    <property type="component" value="Unassembled WGS sequence"/>
</dbReference>
<comment type="subcellular location">
    <subcellularLocation>
        <location evidence="1">Membrane</location>
        <topology evidence="1">Multi-pass membrane protein</topology>
    </subcellularLocation>
</comment>
<feature type="domain" description="Amino acid permease/ SLC12A" evidence="7">
    <location>
        <begin position="76"/>
        <end position="460"/>
    </location>
</feature>
<evidence type="ECO:0000256" key="2">
    <source>
        <dbReference type="ARBA" id="ARBA00022448"/>
    </source>
</evidence>
<feature type="transmembrane region" description="Helical" evidence="6">
    <location>
        <begin position="278"/>
        <end position="297"/>
    </location>
</feature>
<evidence type="ECO:0000256" key="6">
    <source>
        <dbReference type="SAM" id="Phobius"/>
    </source>
</evidence>
<feature type="transmembrane region" description="Helical" evidence="6">
    <location>
        <begin position="237"/>
        <end position="257"/>
    </location>
</feature>
<evidence type="ECO:0000256" key="4">
    <source>
        <dbReference type="ARBA" id="ARBA00022989"/>
    </source>
</evidence>
<comment type="caution">
    <text evidence="8">The sequence shown here is derived from an EMBL/GenBank/DDBJ whole genome shotgun (WGS) entry which is preliminary data.</text>
</comment>
<proteinExistence type="predicted"/>
<dbReference type="Pfam" id="PF00324">
    <property type="entry name" value="AA_permease"/>
    <property type="match status" value="1"/>
</dbReference>
<evidence type="ECO:0000256" key="3">
    <source>
        <dbReference type="ARBA" id="ARBA00022692"/>
    </source>
</evidence>
<gene>
    <name evidence="8" type="ORF">Daesc_004013</name>
</gene>
<feature type="transmembrane region" description="Helical" evidence="6">
    <location>
        <begin position="72"/>
        <end position="94"/>
    </location>
</feature>
<evidence type="ECO:0000256" key="1">
    <source>
        <dbReference type="ARBA" id="ARBA00004141"/>
    </source>
</evidence>